<evidence type="ECO:0000313" key="8">
    <source>
        <dbReference type="EnsemblMetazoa" id="GPAI020766-PA"/>
    </source>
</evidence>
<evidence type="ECO:0000256" key="5">
    <source>
        <dbReference type="ARBA" id="ARBA00023034"/>
    </source>
</evidence>
<dbReference type="InterPro" id="IPR007577">
    <property type="entry name" value="GlycoTrfase_DXD_sugar-bd_CS"/>
</dbReference>
<dbReference type="STRING" id="7398.A0A1A9ZP95"/>
<dbReference type="EnsemblMetazoa" id="GPAI020766-RA">
    <property type="protein sequence ID" value="GPAI020766-PA"/>
    <property type="gene ID" value="GPAI020766"/>
</dbReference>
<evidence type="ECO:0000259" key="7">
    <source>
        <dbReference type="Pfam" id="PF04572"/>
    </source>
</evidence>
<dbReference type="Gene3D" id="3.90.550.20">
    <property type="match status" value="2"/>
</dbReference>
<name>A0A1A9ZP95_GLOPL</name>
<reference evidence="9" key="1">
    <citation type="submission" date="2014-03" db="EMBL/GenBank/DDBJ databases">
        <authorList>
            <person name="Aksoy S."/>
            <person name="Warren W."/>
            <person name="Wilson R.K."/>
        </authorList>
    </citation>
    <scope>NUCLEOTIDE SEQUENCE [LARGE SCALE GENOMIC DNA]</scope>
    <source>
        <strain evidence="9">IAEA</strain>
    </source>
</reference>
<evidence type="ECO:0000256" key="3">
    <source>
        <dbReference type="ARBA" id="ARBA00022676"/>
    </source>
</evidence>
<dbReference type="AlphaFoldDB" id="A0A1A9ZP95"/>
<dbReference type="GO" id="GO:0035248">
    <property type="term" value="F:alpha-1,4-N-acetylgalactosaminyltransferase activity"/>
    <property type="evidence" value="ECO:0007669"/>
    <property type="project" value="TreeGrafter"/>
</dbReference>
<dbReference type="PANTHER" id="PTHR12042:SF21">
    <property type="entry name" value="ALPHA1,4-GALACTOSYLTRANSFERASE 1-RELATED"/>
    <property type="match status" value="1"/>
</dbReference>
<evidence type="ECO:0000256" key="6">
    <source>
        <dbReference type="ARBA" id="ARBA00023136"/>
    </source>
</evidence>
<dbReference type="InterPro" id="IPR029044">
    <property type="entry name" value="Nucleotide-diphossugar_trans"/>
</dbReference>
<comment type="subcellular location">
    <subcellularLocation>
        <location evidence="1">Golgi apparatus membrane</location>
        <topology evidence="1">Single-pass type II membrane protein</topology>
    </subcellularLocation>
</comment>
<organism evidence="8 9">
    <name type="scientific">Glossina pallidipes</name>
    <name type="common">Tsetse fly</name>
    <dbReference type="NCBI Taxonomy" id="7398"/>
    <lineage>
        <taxon>Eukaryota</taxon>
        <taxon>Metazoa</taxon>
        <taxon>Ecdysozoa</taxon>
        <taxon>Arthropoda</taxon>
        <taxon>Hexapoda</taxon>
        <taxon>Insecta</taxon>
        <taxon>Pterygota</taxon>
        <taxon>Neoptera</taxon>
        <taxon>Endopterygota</taxon>
        <taxon>Diptera</taxon>
        <taxon>Brachycera</taxon>
        <taxon>Muscomorpha</taxon>
        <taxon>Hippoboscoidea</taxon>
        <taxon>Glossinidae</taxon>
        <taxon>Glossina</taxon>
    </lineage>
</organism>
<keyword evidence="5" id="KW-0333">Golgi apparatus</keyword>
<dbReference type="InterPro" id="IPR051981">
    <property type="entry name" value="Glycosyltransf_32"/>
</dbReference>
<dbReference type="GO" id="GO:0006688">
    <property type="term" value="P:glycosphingolipid biosynthetic process"/>
    <property type="evidence" value="ECO:0007669"/>
    <property type="project" value="TreeGrafter"/>
</dbReference>
<dbReference type="SUPFAM" id="SSF53448">
    <property type="entry name" value="Nucleotide-diphospho-sugar transferases"/>
    <property type="match status" value="2"/>
</dbReference>
<dbReference type="PANTHER" id="PTHR12042">
    <property type="entry name" value="LACTOSYLCERAMIDE 4-ALPHA-GALACTOSYLTRANSFERASE ALPHA- 1,4-GALACTOSYLTRANSFERASE"/>
    <property type="match status" value="1"/>
</dbReference>
<feature type="domain" description="Alpha 1,4-glycosyltransferase" evidence="7">
    <location>
        <begin position="572"/>
        <end position="700"/>
    </location>
</feature>
<evidence type="ECO:0000256" key="2">
    <source>
        <dbReference type="ARBA" id="ARBA00009003"/>
    </source>
</evidence>
<dbReference type="Pfam" id="PF04572">
    <property type="entry name" value="Gb3_synth"/>
    <property type="match status" value="2"/>
</dbReference>
<proteinExistence type="inferred from homology"/>
<reference evidence="8" key="2">
    <citation type="submission" date="2020-05" db="UniProtKB">
        <authorList>
            <consortium name="EnsemblMetazoa"/>
        </authorList>
    </citation>
    <scope>IDENTIFICATION</scope>
    <source>
        <strain evidence="8">IAEA</strain>
    </source>
</reference>
<comment type="similarity">
    <text evidence="2">Belongs to the glycosyltransferase 32 family.</text>
</comment>
<dbReference type="Proteomes" id="UP000092445">
    <property type="component" value="Unassembled WGS sequence"/>
</dbReference>
<keyword evidence="9" id="KW-1185">Reference proteome</keyword>
<feature type="domain" description="Alpha 1,4-glycosyltransferase" evidence="7">
    <location>
        <begin position="220"/>
        <end position="342"/>
    </location>
</feature>
<dbReference type="GO" id="GO:0000139">
    <property type="term" value="C:Golgi membrane"/>
    <property type="evidence" value="ECO:0007669"/>
    <property type="project" value="UniProtKB-SubCell"/>
</dbReference>
<accession>A0A1A9ZP95</accession>
<keyword evidence="3" id="KW-0328">Glycosyltransferase</keyword>
<evidence type="ECO:0000256" key="1">
    <source>
        <dbReference type="ARBA" id="ARBA00004323"/>
    </source>
</evidence>
<dbReference type="Pfam" id="PF04488">
    <property type="entry name" value="Gly_transf_sug"/>
    <property type="match status" value="2"/>
</dbReference>
<dbReference type="VEuPathDB" id="VectorBase:GPAI020766"/>
<keyword evidence="4" id="KW-0808">Transferase</keyword>
<protein>
    <recommendedName>
        <fullName evidence="7">Alpha 1,4-glycosyltransferase domain-containing protein</fullName>
    </recommendedName>
</protein>
<evidence type="ECO:0000313" key="9">
    <source>
        <dbReference type="Proteomes" id="UP000092445"/>
    </source>
</evidence>
<sequence>MVSDTRIRKVGRWLLSLDSLLRKYAIAVGNESNSEILDDVFRAEILPTKGKSIFFLETSRSYAPLVSAYQKNVINYAGLTIRQACAIESAAMHNPNQSVFVLYASQRYKNRANRLLQAVLSYDNVYLRNINLLTFLHGSPIFRWIKNGKIFKSRFLVYHLSDLLRFVTLWRWSGTYMDFDTITLKSVEKLPLNYAGIEREQDGRCKIGAGVLNLAYNALGEQVANLWLNMFNITHSNTIWGASSVETVTNAIRKLCGDRNMWLDSERVCGFHIFNYTYFYAIDWWNWKTFFRVSDTEETLNKLKYSYVAHLWSAHSRNSKGCKNCAYNILIKRHCPNVYQVMNDFSQMVFVTLCIIVIINDFLYKPLMHKWIYMNQSQIFGNYKDLEPLDDILKAKRQPSPRNSIFFHETSGEWKKLAFPSIYQSMDERINYAHLTFRQACAIESAALHNRKSDIFVLFAASRYMDTVLRNESRFKALLHYKNVHFRNVHLWSYTLNTPGYTWLKKGELFTSRCLVSHISDFLRFMTLWRFGGTYLDTDTITLKSLEFLPPNYAGIESKFNVAAGVINFAHEGFGHQLAEKCLIYFLKNYKYDEWNTNGPGVITHIACEICNSTEIRKMPYLKTCKGFHIHDNKFFYAIRYPYWEDFFEPKKTKSVLKQLRQSYVAHFWNKLSADRNFTIGDGCAYDILAQQHCPGVYRAEKENILNY</sequence>
<dbReference type="InterPro" id="IPR007652">
    <property type="entry name" value="A1-4-GlycosylTfrase_dom"/>
</dbReference>
<keyword evidence="6" id="KW-0472">Membrane</keyword>
<evidence type="ECO:0000256" key="4">
    <source>
        <dbReference type="ARBA" id="ARBA00022679"/>
    </source>
</evidence>